<dbReference type="VEuPathDB" id="VectorBase:CSON006868"/>
<dbReference type="GO" id="GO:0015280">
    <property type="term" value="F:ligand-gated sodium channel activity"/>
    <property type="evidence" value="ECO:0007669"/>
    <property type="project" value="TreeGrafter"/>
</dbReference>
<keyword evidence="5 12" id="KW-0812">Transmembrane</keyword>
<gene>
    <name evidence="14" type="primary">CSON006868</name>
    <name evidence="15" type="synonym">CSON014622</name>
</gene>
<comment type="subcellular location">
    <subcellularLocation>
        <location evidence="1">Membrane</location>
        <topology evidence="1">Multi-pass membrane protein</topology>
    </subcellularLocation>
</comment>
<proteinExistence type="inferred from homology"/>
<evidence type="ECO:0000256" key="2">
    <source>
        <dbReference type="ARBA" id="ARBA00007193"/>
    </source>
</evidence>
<dbReference type="Pfam" id="PF00858">
    <property type="entry name" value="ASC"/>
    <property type="match status" value="1"/>
</dbReference>
<keyword evidence="10 12" id="KW-0739">Sodium transport</keyword>
<evidence type="ECO:0000256" key="8">
    <source>
        <dbReference type="ARBA" id="ARBA00023065"/>
    </source>
</evidence>
<dbReference type="EMBL" id="UFQT01000839">
    <property type="protein sequence ID" value="SSX27545.1"/>
    <property type="molecule type" value="Genomic_DNA"/>
</dbReference>
<evidence type="ECO:0000256" key="3">
    <source>
        <dbReference type="ARBA" id="ARBA00022448"/>
    </source>
</evidence>
<keyword evidence="6 13" id="KW-1133">Transmembrane helix</keyword>
<keyword evidence="9 13" id="KW-0472">Membrane</keyword>
<dbReference type="PANTHER" id="PTHR11690">
    <property type="entry name" value="AMILORIDE-SENSITIVE SODIUM CHANNEL-RELATED"/>
    <property type="match status" value="1"/>
</dbReference>
<evidence type="ECO:0000256" key="6">
    <source>
        <dbReference type="ARBA" id="ARBA00022989"/>
    </source>
</evidence>
<comment type="similarity">
    <text evidence="2 12">Belongs to the amiloride-sensitive sodium channel (TC 1.A.6) family.</text>
</comment>
<evidence type="ECO:0000256" key="12">
    <source>
        <dbReference type="RuleBase" id="RU000679"/>
    </source>
</evidence>
<sequence>MYQERRDSVTKTWNERLMPLRDYFRQTDLHGYKYLSESNRILLERVIWSGVLLGFMFGSIYTITFSLTNFLEAPTAISEVPTKRKVDEIPFPAVAVCMANRFSKRRVMEYAEFVYKNQNGSQFSAGDSVEKVFESLKPMVHLIDFSSPQDDTELFKLHSIMRHIYNGSYPIDTILRDLQVPCEDILLFCAWLDMPVNCSEVFQFRRTSAGQCCIFNYIRPTIAEFNVAYNNKVAAFVKTPLYARTNSTVRFKGLSIVIDYTPDDDVITLTNTFDTSVTFTSTTTEITLKPQTELCDKHLSGWELKLTFNFFQNMSADHLNSEVSTTISGIACLMMKLNYFTKVTTHTEKEF</sequence>
<accession>A0A336M8W7</accession>
<evidence type="ECO:0000313" key="14">
    <source>
        <dbReference type="EMBL" id="SSX22488.1"/>
    </source>
</evidence>
<dbReference type="GO" id="GO:0005886">
    <property type="term" value="C:plasma membrane"/>
    <property type="evidence" value="ECO:0007669"/>
    <property type="project" value="TreeGrafter"/>
</dbReference>
<reference evidence="14" key="1">
    <citation type="submission" date="2018-07" db="EMBL/GenBank/DDBJ databases">
        <authorList>
            <person name="Quirk P.G."/>
            <person name="Krulwich T.A."/>
        </authorList>
    </citation>
    <scope>NUCLEOTIDE SEQUENCE</scope>
</reference>
<keyword evidence="11 12" id="KW-0407">Ion channel</keyword>
<dbReference type="VEuPathDB" id="VectorBase:CSON014622"/>
<evidence type="ECO:0000256" key="10">
    <source>
        <dbReference type="ARBA" id="ARBA00023201"/>
    </source>
</evidence>
<evidence type="ECO:0000256" key="13">
    <source>
        <dbReference type="SAM" id="Phobius"/>
    </source>
</evidence>
<keyword evidence="8 12" id="KW-0406">Ion transport</keyword>
<evidence type="ECO:0000256" key="11">
    <source>
        <dbReference type="ARBA" id="ARBA00023303"/>
    </source>
</evidence>
<dbReference type="PANTHER" id="PTHR11690:SF253">
    <property type="entry name" value="PICKPOCKET 18-RELATED"/>
    <property type="match status" value="1"/>
</dbReference>
<dbReference type="AlphaFoldDB" id="A0A336M8W7"/>
<protein>
    <submittedName>
        <fullName evidence="14">CSON006868 protein</fullName>
    </submittedName>
    <submittedName>
        <fullName evidence="15">CSON014622 protein</fullName>
    </submittedName>
</protein>
<evidence type="ECO:0000256" key="9">
    <source>
        <dbReference type="ARBA" id="ARBA00023136"/>
    </source>
</evidence>
<keyword evidence="4 12" id="KW-0894">Sodium channel</keyword>
<dbReference type="Gene3D" id="2.60.470.10">
    <property type="entry name" value="Acid-sensing ion channels like domains"/>
    <property type="match status" value="1"/>
</dbReference>
<name>A0A336M8W7_CULSO</name>
<evidence type="ECO:0000256" key="7">
    <source>
        <dbReference type="ARBA" id="ARBA00023053"/>
    </source>
</evidence>
<evidence type="ECO:0000256" key="5">
    <source>
        <dbReference type="ARBA" id="ARBA00022692"/>
    </source>
</evidence>
<dbReference type="InterPro" id="IPR001873">
    <property type="entry name" value="ENaC"/>
</dbReference>
<dbReference type="EMBL" id="UFQT01000258">
    <property type="protein sequence ID" value="SSX22488.1"/>
    <property type="molecule type" value="Genomic_DNA"/>
</dbReference>
<evidence type="ECO:0000256" key="1">
    <source>
        <dbReference type="ARBA" id="ARBA00004141"/>
    </source>
</evidence>
<feature type="transmembrane region" description="Helical" evidence="13">
    <location>
        <begin position="46"/>
        <end position="67"/>
    </location>
</feature>
<keyword evidence="3 12" id="KW-0813">Transport</keyword>
<evidence type="ECO:0000256" key="4">
    <source>
        <dbReference type="ARBA" id="ARBA00022461"/>
    </source>
</evidence>
<keyword evidence="7" id="KW-0915">Sodium</keyword>
<evidence type="ECO:0000313" key="15">
    <source>
        <dbReference type="EMBL" id="SSX27545.1"/>
    </source>
</evidence>
<organism evidence="14">
    <name type="scientific">Culicoides sonorensis</name>
    <name type="common">Biting midge</name>
    <dbReference type="NCBI Taxonomy" id="179676"/>
    <lineage>
        <taxon>Eukaryota</taxon>
        <taxon>Metazoa</taxon>
        <taxon>Ecdysozoa</taxon>
        <taxon>Arthropoda</taxon>
        <taxon>Hexapoda</taxon>
        <taxon>Insecta</taxon>
        <taxon>Pterygota</taxon>
        <taxon>Neoptera</taxon>
        <taxon>Endopterygota</taxon>
        <taxon>Diptera</taxon>
        <taxon>Nematocera</taxon>
        <taxon>Chironomoidea</taxon>
        <taxon>Ceratopogonidae</taxon>
        <taxon>Ceratopogoninae</taxon>
        <taxon>Culicoides</taxon>
        <taxon>Monoculicoides</taxon>
    </lineage>
</organism>